<protein>
    <submittedName>
        <fullName evidence="1">Uncharacterized protein</fullName>
    </submittedName>
</protein>
<dbReference type="KEGG" id="bun:Bun01g_39100"/>
<proteinExistence type="predicted"/>
<evidence type="ECO:0000313" key="2">
    <source>
        <dbReference type="Proteomes" id="UP000320533"/>
    </source>
</evidence>
<organism evidence="1 2">
    <name type="scientific">Bacteroides uniformis</name>
    <dbReference type="NCBI Taxonomy" id="820"/>
    <lineage>
        <taxon>Bacteria</taxon>
        <taxon>Pseudomonadati</taxon>
        <taxon>Bacteroidota</taxon>
        <taxon>Bacteroidia</taxon>
        <taxon>Bacteroidales</taxon>
        <taxon>Bacteroidaceae</taxon>
        <taxon>Bacteroides</taxon>
    </lineage>
</organism>
<evidence type="ECO:0000313" key="1">
    <source>
        <dbReference type="EMBL" id="BBK89540.1"/>
    </source>
</evidence>
<dbReference type="Proteomes" id="UP000320533">
    <property type="component" value="Plasmid pBUN1"/>
</dbReference>
<geneLocation type="plasmid" evidence="2">
    <name>pbun1 dna</name>
</geneLocation>
<reference evidence="1 2" key="1">
    <citation type="submission" date="2019-06" db="EMBL/GenBank/DDBJ databases">
        <title>Complete genome sequence of Bacteroides uniformis NBRC 113350.</title>
        <authorList>
            <person name="Miura T."/>
            <person name="Furukawa M."/>
            <person name="Shimamura M."/>
            <person name="Ohyama Y."/>
            <person name="Yamazoe A."/>
            <person name="Kawasaki H."/>
        </authorList>
    </citation>
    <scope>NUCLEOTIDE SEQUENCE [LARGE SCALE GENOMIC DNA]</scope>
    <source>
        <strain evidence="1 2">NBRC 113350</strain>
        <plasmid evidence="2">pbun1 dna</plasmid>
    </source>
</reference>
<dbReference type="EMBL" id="AP019725">
    <property type="protein sequence ID" value="BBK89540.1"/>
    <property type="molecule type" value="Genomic_DNA"/>
</dbReference>
<accession>A0A4Y1VMW9</accession>
<dbReference type="AlphaFoldDB" id="A0A4Y1VMW9"/>
<keyword evidence="1" id="KW-0614">Plasmid</keyword>
<name>A0A4Y1VMW9_BACUN</name>
<gene>
    <name evidence="1" type="ORF">Bun01g_39100</name>
</gene>
<sequence>MEAWHNPIDFDRSEAYFYFYVIYLYDYPRTMSGGTIADNQNPFNSFSFFSR</sequence>